<keyword evidence="11" id="KW-0963">Cytoplasm</keyword>
<dbReference type="InterPro" id="IPR005815">
    <property type="entry name" value="BioA"/>
</dbReference>
<keyword evidence="8 11" id="KW-0663">Pyridoxal phosphate</keyword>
<dbReference type="GO" id="GO:0009102">
    <property type="term" value="P:biotin biosynthetic process"/>
    <property type="evidence" value="ECO:0007669"/>
    <property type="project" value="UniProtKB-UniRule"/>
</dbReference>
<dbReference type="GO" id="GO:0005737">
    <property type="term" value="C:cytoplasm"/>
    <property type="evidence" value="ECO:0007669"/>
    <property type="project" value="UniProtKB-SubCell"/>
</dbReference>
<feature type="binding site" evidence="11">
    <location>
        <position position="54"/>
    </location>
    <ligand>
        <name>substrate</name>
    </ligand>
</feature>
<comment type="cofactor">
    <cofactor evidence="1 11">
        <name>pyridoxal 5'-phosphate</name>
        <dbReference type="ChEBI" id="CHEBI:597326"/>
    </cofactor>
</comment>
<evidence type="ECO:0000256" key="3">
    <source>
        <dbReference type="ARBA" id="ARBA00005063"/>
    </source>
</evidence>
<evidence type="ECO:0000256" key="4">
    <source>
        <dbReference type="ARBA" id="ARBA00022576"/>
    </source>
</evidence>
<comment type="catalytic activity">
    <reaction evidence="9 11">
        <text>(8S)-8-amino-7-oxononanoate + S-adenosyl-L-methionine = S-adenosyl-4-methylsulfanyl-2-oxobutanoate + (7R,8S)-7,8-diammoniononanoate</text>
        <dbReference type="Rhea" id="RHEA:16861"/>
        <dbReference type="ChEBI" id="CHEBI:16490"/>
        <dbReference type="ChEBI" id="CHEBI:59789"/>
        <dbReference type="ChEBI" id="CHEBI:149468"/>
        <dbReference type="ChEBI" id="CHEBI:149469"/>
        <dbReference type="EC" id="2.6.1.62"/>
    </reaction>
</comment>
<reference evidence="12 13" key="1">
    <citation type="submission" date="2020-04" db="EMBL/GenBank/DDBJ databases">
        <title>Complete genome of a Psychrophilic, Marine, Gas Vacuolate Bacterium Polaromonas vacuolata KCTC 22033T.</title>
        <authorList>
            <person name="Hwang K."/>
            <person name="Kim K.M."/>
        </authorList>
    </citation>
    <scope>NUCLEOTIDE SEQUENCE [LARGE SCALE GENOMIC DNA]</scope>
    <source>
        <strain evidence="12 13">KCTC 22033</strain>
    </source>
</reference>
<feature type="binding site" evidence="11">
    <location>
        <begin position="315"/>
        <end position="316"/>
    </location>
    <ligand>
        <name>pyridoxal 5'-phosphate</name>
        <dbReference type="ChEBI" id="CHEBI:597326"/>
    </ligand>
</feature>
<dbReference type="PIRSF" id="PIRSF000521">
    <property type="entry name" value="Transaminase_4ab_Lys_Orn"/>
    <property type="match status" value="1"/>
</dbReference>
<feature type="modified residue" description="N6-(pyridoxal phosphate)lysine" evidence="11">
    <location>
        <position position="280"/>
    </location>
</feature>
<evidence type="ECO:0000313" key="13">
    <source>
        <dbReference type="Proteomes" id="UP000502041"/>
    </source>
</evidence>
<dbReference type="PANTHER" id="PTHR42684">
    <property type="entry name" value="ADENOSYLMETHIONINE-8-AMINO-7-OXONONANOATE AMINOTRANSFERASE"/>
    <property type="match status" value="1"/>
</dbReference>
<evidence type="ECO:0000256" key="8">
    <source>
        <dbReference type="ARBA" id="ARBA00022898"/>
    </source>
</evidence>
<proteinExistence type="inferred from homology"/>
<feature type="binding site" evidence="11">
    <location>
        <position position="314"/>
    </location>
    <ligand>
        <name>substrate</name>
    </ligand>
</feature>
<feature type="binding site" evidence="11">
    <location>
        <position position="145"/>
    </location>
    <ligand>
        <name>substrate</name>
    </ligand>
</feature>
<dbReference type="InterPro" id="IPR015424">
    <property type="entry name" value="PyrdxlP-dep_Trfase"/>
</dbReference>
<evidence type="ECO:0000256" key="11">
    <source>
        <dbReference type="HAMAP-Rule" id="MF_00834"/>
    </source>
</evidence>
<dbReference type="InterPro" id="IPR015421">
    <property type="entry name" value="PyrdxlP-dep_Trfase_major"/>
</dbReference>
<gene>
    <name evidence="11 12" type="primary">bioA</name>
    <name evidence="12" type="ORF">HC248_02862</name>
</gene>
<evidence type="ECO:0000313" key="12">
    <source>
        <dbReference type="EMBL" id="QJC57533.1"/>
    </source>
</evidence>
<dbReference type="InterPro" id="IPR005814">
    <property type="entry name" value="Aminotrans_3"/>
</dbReference>
<keyword evidence="5 11" id="KW-0808">Transferase</keyword>
<dbReference type="InterPro" id="IPR049704">
    <property type="entry name" value="Aminotrans_3_PPA_site"/>
</dbReference>
<comment type="subcellular location">
    <subcellularLocation>
        <location evidence="11">Cytoplasm</location>
    </subcellularLocation>
</comment>
<evidence type="ECO:0000256" key="1">
    <source>
        <dbReference type="ARBA" id="ARBA00001933"/>
    </source>
</evidence>
<dbReference type="GO" id="GO:0045303">
    <property type="term" value="F:diaminobutyrate-2-oxoglutarate transaminase activity"/>
    <property type="evidence" value="ECO:0007669"/>
    <property type="project" value="UniProtKB-EC"/>
</dbReference>
<evidence type="ECO:0000256" key="7">
    <source>
        <dbReference type="ARBA" id="ARBA00022756"/>
    </source>
</evidence>
<dbReference type="CDD" id="cd00610">
    <property type="entry name" value="OAT_like"/>
    <property type="match status" value="1"/>
</dbReference>
<keyword evidence="7 11" id="KW-0093">Biotin biosynthesis</keyword>
<keyword evidence="6 11" id="KW-0949">S-adenosyl-L-methionine</keyword>
<dbReference type="Gene3D" id="3.40.640.10">
    <property type="entry name" value="Type I PLP-dependent aspartate aminotransferase-like (Major domain)"/>
    <property type="match status" value="1"/>
</dbReference>
<dbReference type="KEGG" id="pvac:HC248_02862"/>
<dbReference type="NCBIfam" id="NF004624">
    <property type="entry name" value="PRK05964.1"/>
    <property type="match status" value="1"/>
</dbReference>
<accession>A0A6H2HCL4</accession>
<evidence type="ECO:0000256" key="5">
    <source>
        <dbReference type="ARBA" id="ARBA00022679"/>
    </source>
</evidence>
<dbReference type="PANTHER" id="PTHR42684:SF17">
    <property type="entry name" value="ADENOSYLMETHIONINE-8-AMINO-7-OXONONANOATE AMINOTRANSFERASE"/>
    <property type="match status" value="1"/>
</dbReference>
<comment type="similarity">
    <text evidence="11">Belongs to the class-III pyridoxal-phosphate-dependent aminotransferase family. BioA subfamily.</text>
</comment>
<feature type="binding site" evidence="11">
    <location>
        <begin position="112"/>
        <end position="113"/>
    </location>
    <ligand>
        <name>pyridoxal 5'-phosphate</name>
        <dbReference type="ChEBI" id="CHEBI:597326"/>
    </ligand>
</feature>
<dbReference type="HAMAP" id="MF_00834">
    <property type="entry name" value="BioA"/>
    <property type="match status" value="1"/>
</dbReference>
<dbReference type="RefSeq" id="WP_168923031.1">
    <property type="nucleotide sequence ID" value="NZ_CP051461.1"/>
</dbReference>
<feature type="binding site" evidence="11">
    <location>
        <position position="280"/>
    </location>
    <ligand>
        <name>substrate</name>
    </ligand>
</feature>
<dbReference type="SUPFAM" id="SSF53383">
    <property type="entry name" value="PLP-dependent transferases"/>
    <property type="match status" value="1"/>
</dbReference>
<organism evidence="12 13">
    <name type="scientific">Polaromonas vacuolata</name>
    <dbReference type="NCBI Taxonomy" id="37448"/>
    <lineage>
        <taxon>Bacteria</taxon>
        <taxon>Pseudomonadati</taxon>
        <taxon>Pseudomonadota</taxon>
        <taxon>Betaproteobacteria</taxon>
        <taxon>Burkholderiales</taxon>
        <taxon>Comamonadaceae</taxon>
        <taxon>Polaromonas</taxon>
    </lineage>
</organism>
<evidence type="ECO:0000256" key="10">
    <source>
        <dbReference type="ARBA" id="ARBA00049111"/>
    </source>
</evidence>
<comment type="subunit">
    <text evidence="11">Homodimer.</text>
</comment>
<comment type="pathway">
    <text evidence="2">Amine and polyamine biosynthesis; ectoine biosynthesis; L-ectoine from L-aspartate 4-semialdehyde: step 1/3.</text>
</comment>
<protein>
    <recommendedName>
        <fullName evidence="11">Adenosylmethionine-8-amino-7-oxononanoate aminotransferase</fullName>
        <ecNumber evidence="11">2.6.1.62</ecNumber>
    </recommendedName>
    <alternativeName>
        <fullName evidence="11">7,8-diamino-pelargonic acid aminotransferase</fullName>
        <shortName evidence="11">DAPA AT</shortName>
        <shortName evidence="11">DAPA aminotransferase</shortName>
    </alternativeName>
    <alternativeName>
        <fullName evidence="11">7,8-diaminononanoate synthase</fullName>
        <shortName evidence="11">DANS</shortName>
    </alternativeName>
    <alternativeName>
        <fullName evidence="11">Diaminopelargonic acid synthase</fullName>
    </alternativeName>
</protein>
<feature type="binding site" evidence="11">
    <location>
        <position position="400"/>
    </location>
    <ligand>
        <name>substrate</name>
    </ligand>
</feature>
<dbReference type="EMBL" id="CP051461">
    <property type="protein sequence ID" value="QJC57533.1"/>
    <property type="molecule type" value="Genomic_DNA"/>
</dbReference>
<dbReference type="UniPathway" id="UPA00078">
    <property type="reaction ID" value="UER00160"/>
</dbReference>
<dbReference type="GO" id="GO:0030170">
    <property type="term" value="F:pyridoxal phosphate binding"/>
    <property type="evidence" value="ECO:0007669"/>
    <property type="project" value="UniProtKB-UniRule"/>
</dbReference>
<keyword evidence="13" id="KW-1185">Reference proteome</keyword>
<dbReference type="NCBIfam" id="TIGR00508">
    <property type="entry name" value="bioA"/>
    <property type="match status" value="1"/>
</dbReference>
<dbReference type="Gene3D" id="3.90.1150.10">
    <property type="entry name" value="Aspartate Aminotransferase, domain 1"/>
    <property type="match status" value="1"/>
</dbReference>
<comment type="function">
    <text evidence="11">Catalyzes the transfer of the alpha-amino group from S-adenosyl-L-methionine (SAM) to 7-keto-8-aminopelargonic acid (KAPA) to form 7,8-diaminopelargonic acid (DAPA). It is the only aminotransferase known to utilize SAM as an amino donor.</text>
</comment>
<comment type="catalytic activity">
    <reaction evidence="10">
        <text>L-2,4-diaminobutanoate + 2-oxoglutarate = L-aspartate 4-semialdehyde + L-glutamate</text>
        <dbReference type="Rhea" id="RHEA:11160"/>
        <dbReference type="ChEBI" id="CHEBI:16810"/>
        <dbReference type="ChEBI" id="CHEBI:29985"/>
        <dbReference type="ChEBI" id="CHEBI:58761"/>
        <dbReference type="ChEBI" id="CHEBI:537519"/>
        <dbReference type="EC" id="2.6.1.76"/>
    </reaction>
</comment>
<keyword evidence="4 11" id="KW-0032">Aminotransferase</keyword>
<dbReference type="Proteomes" id="UP000502041">
    <property type="component" value="Chromosome"/>
</dbReference>
<evidence type="ECO:0000256" key="9">
    <source>
        <dbReference type="ARBA" id="ARBA00048449"/>
    </source>
</evidence>
<dbReference type="FunFam" id="3.40.640.10:FF:000004">
    <property type="entry name" value="Acetylornithine aminotransferase"/>
    <property type="match status" value="1"/>
</dbReference>
<evidence type="ECO:0000256" key="6">
    <source>
        <dbReference type="ARBA" id="ARBA00022691"/>
    </source>
</evidence>
<dbReference type="AlphaFoldDB" id="A0A6H2HCL4"/>
<dbReference type="Pfam" id="PF00202">
    <property type="entry name" value="Aminotran_3"/>
    <property type="match status" value="1"/>
</dbReference>
<comment type="pathway">
    <text evidence="3 11">Cofactor biosynthesis; biotin biosynthesis; 7,8-diaminononanoate from 8-amino-7-oxononanoate (SAM route): step 1/1.</text>
</comment>
<evidence type="ECO:0000256" key="2">
    <source>
        <dbReference type="ARBA" id="ARBA00004946"/>
    </source>
</evidence>
<feature type="site" description="Participates in the substrate recognition with KAPA and in a stacking interaction with the adenine ring of SAM" evidence="11">
    <location>
        <position position="17"/>
    </location>
</feature>
<dbReference type="PROSITE" id="PS00600">
    <property type="entry name" value="AA_TRANSFER_CLASS_3"/>
    <property type="match status" value="1"/>
</dbReference>
<dbReference type="EC" id="2.6.1.62" evidence="11"/>
<feature type="binding site" evidence="11">
    <location>
        <position position="251"/>
    </location>
    <ligand>
        <name>pyridoxal 5'-phosphate</name>
        <dbReference type="ChEBI" id="CHEBI:597326"/>
    </ligand>
</feature>
<dbReference type="InterPro" id="IPR015422">
    <property type="entry name" value="PyrdxlP-dep_Trfase_small"/>
</dbReference>
<sequence length="440" mass="47800">MKSSLSARSVQSVWHPCTQMKRHEDAAPIAIARANGPWLYADDGQRYLDGVSSWWVNLFGHCHPHITAALTDQLSRLDHVMLAGFTHAPVVELSERLAKLTGLGHAFYASDGASATEIALKMSAHFWRNSGRPEKSHFVGLAGGYHGETVGALAVTDVPLFRQAYAPLVRLAATVPNPDARQALGGETGKDVAIRSAAQLEVWLAEHHAQTAALILEPLVQCAAGMAMHDPEYLRLARALCTRYEVHLIVDEIATGFGRTGSMFAHQQAGILPDFICLSKGLTGGTLPLSAVLTTDTVYQAFYDDEMARGFLHSHSYTGNPLACRAALATLELFDLQDTLTQNLTLAKNISQAFAPLTAHSSVRNARQSGMIWAWDIDSERQDFSRRFHAHALANGVLLRPIGKTLYAMPPYLLDEEAIDCLANGALAALNTTLTEEAKT</sequence>
<name>A0A6H2HCL4_9BURK</name>
<dbReference type="GO" id="GO:0004015">
    <property type="term" value="F:adenosylmethionine-8-amino-7-oxononanoate transaminase activity"/>
    <property type="evidence" value="ECO:0007669"/>
    <property type="project" value="UniProtKB-UniRule"/>
</dbReference>